<protein>
    <submittedName>
        <fullName evidence="3">YHYH protein</fullName>
    </submittedName>
</protein>
<feature type="region of interest" description="Disordered" evidence="1">
    <location>
        <begin position="320"/>
        <end position="340"/>
    </location>
</feature>
<dbReference type="EMBL" id="RBED01000092">
    <property type="protein sequence ID" value="RNL55477.1"/>
    <property type="molecule type" value="Genomic_DNA"/>
</dbReference>
<organism evidence="3 4">
    <name type="scientific">Arthrobacter oryzae</name>
    <dbReference type="NCBI Taxonomy" id="409290"/>
    <lineage>
        <taxon>Bacteria</taxon>
        <taxon>Bacillati</taxon>
        <taxon>Actinomycetota</taxon>
        <taxon>Actinomycetes</taxon>
        <taxon>Micrococcales</taxon>
        <taxon>Micrococcaceae</taxon>
        <taxon>Arthrobacter</taxon>
    </lineage>
</organism>
<dbReference type="Proteomes" id="UP000273807">
    <property type="component" value="Unassembled WGS sequence"/>
</dbReference>
<proteinExistence type="predicted"/>
<accession>A0A3N0BZW3</accession>
<dbReference type="OrthoDB" id="9796530at2"/>
<gene>
    <name evidence="3" type="ORF">D7003_09875</name>
</gene>
<name>A0A3N0BZW3_9MICC</name>
<comment type="caution">
    <text evidence="3">The sequence shown here is derived from an EMBL/GenBank/DDBJ whole genome shotgun (WGS) entry which is preliminary data.</text>
</comment>
<sequence>MLSVVAFFASSCSSPGTSSDATTTEASATATQSVAASTGIDLTLFKAGAVVGDPSTVDCTLSGGAETTCYEITISGYPTDHEVGPFCPETITTGADKAGIWFDGEGVYDLDGEFIANLAEKYNDSGWQMYDENGNVFVTDTAEAFEAAARPDVDPAYQNYCIEGSVDYLENGEPITSTVLIPTSPVAAAAPSEPQGNQGVTLDGVIIAASAPVDAILGAYTIASFDDCGGHFNPFEGYHLHGATGCSETGTASEGETAMFGYAMDGYPVHSPYSEAELANVQLDECNGHTTEAEGYHYHANSAAKNQVIQCLVGQTVAGEGDGGGPPAGGVPAGGAPGNN</sequence>
<evidence type="ECO:0000313" key="4">
    <source>
        <dbReference type="Proteomes" id="UP000273807"/>
    </source>
</evidence>
<dbReference type="InterPro" id="IPR025924">
    <property type="entry name" value="YHYH_dom"/>
</dbReference>
<keyword evidence="4" id="KW-1185">Reference proteome</keyword>
<evidence type="ECO:0000256" key="1">
    <source>
        <dbReference type="SAM" id="MobiDB-lite"/>
    </source>
</evidence>
<dbReference type="Pfam" id="PF14240">
    <property type="entry name" value="YHYH"/>
    <property type="match status" value="1"/>
</dbReference>
<feature type="domain" description="YHYH" evidence="2">
    <location>
        <begin position="197"/>
        <end position="278"/>
    </location>
</feature>
<evidence type="ECO:0000313" key="3">
    <source>
        <dbReference type="EMBL" id="RNL55477.1"/>
    </source>
</evidence>
<dbReference type="AlphaFoldDB" id="A0A3N0BZW3"/>
<evidence type="ECO:0000259" key="2">
    <source>
        <dbReference type="Pfam" id="PF14240"/>
    </source>
</evidence>
<reference evidence="3 4" key="1">
    <citation type="submission" date="2018-10" db="EMBL/GenBank/DDBJ databases">
        <title>Genome sequencing of Arthrobacter oryzae TNB02.</title>
        <authorList>
            <person name="Cho Y.-J."/>
            <person name="Cho A."/>
            <person name="Kim O.-S."/>
        </authorList>
    </citation>
    <scope>NUCLEOTIDE SEQUENCE [LARGE SCALE GENOMIC DNA]</scope>
    <source>
        <strain evidence="3 4">TNB02</strain>
    </source>
</reference>